<dbReference type="Pfam" id="PF05762">
    <property type="entry name" value="VWA_CoxE"/>
    <property type="match status" value="1"/>
</dbReference>
<dbReference type="KEGG" id="dalk:DSCA_22400"/>
<evidence type="ECO:0000313" key="1">
    <source>
        <dbReference type="EMBL" id="BBO68310.1"/>
    </source>
</evidence>
<dbReference type="Gene3D" id="3.40.50.410">
    <property type="entry name" value="von Willebrand factor, type A domain"/>
    <property type="match status" value="1"/>
</dbReference>
<dbReference type="PANTHER" id="PTHR39338:SF5">
    <property type="entry name" value="BLR6139 PROTEIN"/>
    <property type="match status" value="1"/>
</dbReference>
<dbReference type="CDD" id="cd00198">
    <property type="entry name" value="vWFA"/>
    <property type="match status" value="1"/>
</dbReference>
<evidence type="ECO:0000313" key="2">
    <source>
        <dbReference type="Proteomes" id="UP000427906"/>
    </source>
</evidence>
<dbReference type="PANTHER" id="PTHR39338">
    <property type="entry name" value="BLL5662 PROTEIN-RELATED"/>
    <property type="match status" value="1"/>
</dbReference>
<sequence length="460" mass="52707">MVNLILQFAACARAAEMRVSTAEVMDCLEQIRLVDMLDERQFNAVLRANFAKSRREQRRFDHLYHLFFHELQVTETAGDAGSLETPIDGIRNRIRATADDQLELAAISDFLAGEPAAYLQLLQQIQSEGDSRRQGPGSNLGALVRRFPVLRALDRAAELADHYLADHRDEIHWETRRQVQRHLERRLAVARRLLVREEAGDTGVIRREDTAGDRQGELGNLAFNALTPSETTRMRETIAQLVRKLKDTVGLRYAVRSRGVLDVKRTLRQSARYQGVPVQIVFRKKPPRKARIAVLCDISGSVWSSARFMLNMLYSLQECFDRVRSFVFVAEVAEVTRFFDDHEVARAIENILTEAGINYGASTDYGLTLRQFCRRYLDAVNKKTTVIVIGDGRSNYANPEGQLLEDIRDRCRRLVWLNPETEQFWYTGDSEMRTYQGICNEVRPCRNLNQLAAFIKDLVL</sequence>
<dbReference type="InterPro" id="IPR011195">
    <property type="entry name" value="UCP010256"/>
</dbReference>
<gene>
    <name evidence="1" type="ORF">DSCA_22400</name>
</gene>
<keyword evidence="2" id="KW-1185">Reference proteome</keyword>
<dbReference type="OrthoDB" id="9790469at2"/>
<dbReference type="SUPFAM" id="SSF53300">
    <property type="entry name" value="vWA-like"/>
    <property type="match status" value="1"/>
</dbReference>
<evidence type="ECO:0008006" key="3">
    <source>
        <dbReference type="Google" id="ProtNLM"/>
    </source>
</evidence>
<name>A0A5K7YJI1_9BACT</name>
<accession>A0A5K7YJI1</accession>
<dbReference type="AlphaFoldDB" id="A0A5K7YJI1"/>
<dbReference type="EMBL" id="AP021874">
    <property type="protein sequence ID" value="BBO68310.1"/>
    <property type="molecule type" value="Genomic_DNA"/>
</dbReference>
<dbReference type="Proteomes" id="UP000427906">
    <property type="component" value="Chromosome"/>
</dbReference>
<protein>
    <recommendedName>
        <fullName evidence="3">VWA domain-containing protein</fullName>
    </recommendedName>
</protein>
<reference evidence="1 2" key="1">
    <citation type="submission" date="2019-11" db="EMBL/GenBank/DDBJ databases">
        <title>Comparative genomics of hydrocarbon-degrading Desulfosarcina strains.</title>
        <authorList>
            <person name="Watanabe M."/>
            <person name="Kojima H."/>
            <person name="Fukui M."/>
        </authorList>
    </citation>
    <scope>NUCLEOTIDE SEQUENCE [LARGE SCALE GENOMIC DNA]</scope>
    <source>
        <strain evidence="1 2">PL12</strain>
    </source>
</reference>
<dbReference type="InterPro" id="IPR036465">
    <property type="entry name" value="vWFA_dom_sf"/>
</dbReference>
<organism evidence="1 2">
    <name type="scientific">Desulfosarcina alkanivorans</name>
    <dbReference type="NCBI Taxonomy" id="571177"/>
    <lineage>
        <taxon>Bacteria</taxon>
        <taxon>Pseudomonadati</taxon>
        <taxon>Thermodesulfobacteriota</taxon>
        <taxon>Desulfobacteria</taxon>
        <taxon>Desulfobacterales</taxon>
        <taxon>Desulfosarcinaceae</taxon>
        <taxon>Desulfosarcina</taxon>
    </lineage>
</organism>
<dbReference type="InterPro" id="IPR008912">
    <property type="entry name" value="Uncharacterised_CoxE"/>
</dbReference>
<proteinExistence type="predicted"/>
<dbReference type="PIRSF" id="PIRSF010256">
    <property type="entry name" value="CoxE_vWa"/>
    <property type="match status" value="1"/>
</dbReference>